<comment type="caution">
    <text evidence="1">The sequence shown here is derived from an EMBL/GenBank/DDBJ whole genome shotgun (WGS) entry which is preliminary data.</text>
</comment>
<evidence type="ECO:0000313" key="2">
    <source>
        <dbReference type="Proteomes" id="UP000640725"/>
    </source>
</evidence>
<organism evidence="1 2">
    <name type="scientific">Planktothrix mougeotii LEGE 06226</name>
    <dbReference type="NCBI Taxonomy" id="1828728"/>
    <lineage>
        <taxon>Bacteria</taxon>
        <taxon>Bacillati</taxon>
        <taxon>Cyanobacteriota</taxon>
        <taxon>Cyanophyceae</taxon>
        <taxon>Oscillatoriophycideae</taxon>
        <taxon>Oscillatoriales</taxon>
        <taxon>Microcoleaceae</taxon>
        <taxon>Planktothrix</taxon>
    </lineage>
</organism>
<evidence type="ECO:0008006" key="3">
    <source>
        <dbReference type="Google" id="ProtNLM"/>
    </source>
</evidence>
<gene>
    <name evidence="1" type="ORF">IQ236_18185</name>
</gene>
<evidence type="ECO:0000313" key="1">
    <source>
        <dbReference type="EMBL" id="MBE9145131.1"/>
    </source>
</evidence>
<dbReference type="EMBL" id="JADEWU010000048">
    <property type="protein sequence ID" value="MBE9145131.1"/>
    <property type="molecule type" value="Genomic_DNA"/>
</dbReference>
<name>A0ABR9UF88_9CYAN</name>
<dbReference type="RefSeq" id="WP_193870606.1">
    <property type="nucleotide sequence ID" value="NZ_JADEWU010000048.1"/>
</dbReference>
<protein>
    <recommendedName>
        <fullName evidence="3">Ribbon-helix-helix protein CopG domain-containing protein</fullName>
    </recommendedName>
</protein>
<keyword evidence="2" id="KW-1185">Reference proteome</keyword>
<sequence length="128" mass="14274">MSLENIKIETTIPQEWASQLNQLSAETGHSVDKLVQEAIGQYLENVKSSSISNSTNLDSLNLHQDLLILQQKVESLEPLLYQVAKLEAKIVALEKMIPEVPIIPNSTFAQLLTNDDDEPDEVLTDFLS</sequence>
<accession>A0ABR9UF88</accession>
<dbReference type="Proteomes" id="UP000640725">
    <property type="component" value="Unassembled WGS sequence"/>
</dbReference>
<reference evidence="1 2" key="1">
    <citation type="submission" date="2020-10" db="EMBL/GenBank/DDBJ databases">
        <authorList>
            <person name="Castelo-Branco R."/>
            <person name="Eusebio N."/>
            <person name="Adriana R."/>
            <person name="Vieira A."/>
            <person name="Brugerolle De Fraissinette N."/>
            <person name="Rezende De Castro R."/>
            <person name="Schneider M.P."/>
            <person name="Vasconcelos V."/>
            <person name="Leao P.N."/>
        </authorList>
    </citation>
    <scope>NUCLEOTIDE SEQUENCE [LARGE SCALE GENOMIC DNA]</scope>
    <source>
        <strain evidence="1 2">LEGE 06226</strain>
    </source>
</reference>
<proteinExistence type="predicted"/>